<dbReference type="SUPFAM" id="SSF52540">
    <property type="entry name" value="P-loop containing nucleoside triphosphate hydrolases"/>
    <property type="match status" value="1"/>
</dbReference>
<dbReference type="GO" id="GO:0009116">
    <property type="term" value="P:nucleoside metabolic process"/>
    <property type="evidence" value="ECO:0007669"/>
    <property type="project" value="InterPro"/>
</dbReference>
<accession>A0A8K0PK34</accession>
<evidence type="ECO:0000313" key="4">
    <source>
        <dbReference type="EMBL" id="KAG8631112.1"/>
    </source>
</evidence>
<feature type="domain" description="NB-ARC" evidence="3">
    <location>
        <begin position="365"/>
        <end position="513"/>
    </location>
</feature>
<dbReference type="InterPro" id="IPR019734">
    <property type="entry name" value="TPR_rpt"/>
</dbReference>
<comment type="caution">
    <text evidence="4">The sequence shown here is derived from an EMBL/GenBank/DDBJ whole genome shotgun (WGS) entry which is preliminary data.</text>
</comment>
<evidence type="ECO:0000256" key="2">
    <source>
        <dbReference type="SAM" id="MobiDB-lite"/>
    </source>
</evidence>
<name>A0A8K0PK34_9PEZI</name>
<dbReference type="InterPro" id="IPR053137">
    <property type="entry name" value="NLR-like"/>
</dbReference>
<evidence type="ECO:0000313" key="5">
    <source>
        <dbReference type="Proteomes" id="UP000809789"/>
    </source>
</evidence>
<dbReference type="SUPFAM" id="SSF48452">
    <property type="entry name" value="TPR-like"/>
    <property type="match status" value="3"/>
</dbReference>
<dbReference type="InterPro" id="IPR011990">
    <property type="entry name" value="TPR-like_helical_dom_sf"/>
</dbReference>
<dbReference type="SUPFAM" id="SSF53167">
    <property type="entry name" value="Purine and uridine phosphorylases"/>
    <property type="match status" value="1"/>
</dbReference>
<dbReference type="Pfam" id="PF13424">
    <property type="entry name" value="TPR_12"/>
    <property type="match status" value="1"/>
</dbReference>
<protein>
    <recommendedName>
        <fullName evidence="3">NB-ARC domain-containing protein</fullName>
    </recommendedName>
</protein>
<evidence type="ECO:0000256" key="1">
    <source>
        <dbReference type="PROSITE-ProRule" id="PRU00339"/>
    </source>
</evidence>
<dbReference type="InterPro" id="IPR027417">
    <property type="entry name" value="P-loop_NTPase"/>
</dbReference>
<dbReference type="PROSITE" id="PS50005">
    <property type="entry name" value="TPR"/>
    <property type="match status" value="1"/>
</dbReference>
<sequence length="1227" mass="136271">MTKDDLATSRWRFKIAIVCALPLEADAVLKVLDQVERNGDTYGRANGDTNTYSFGRVGGQDVVKMSFPAVELSLVTGICGGIPSIARPATEIFLGHLIISTGLVQYDFGRQYPSGLQRKTGVEDVLGKPSVQLRGFLSRLRTETHTKQLERDIKHVTGTHIPMSYGPLAPDVVYKSDHLHKHWNAAKGSCLCSDGLDKVCDDALNIPCDVLGCSTKDSCQRTRPPHADGHPADPIVHFGLVGSGNVVMKSGVHRDAIAKDGPLIALEMEAVGIWDTFNSCLVVKAVCDYADSHKLKSWQKHAAMVAAAGTKSIISQWQSSLVDTMQLTSLKIDTARTESINEYWSIPRSVNRLFTGRTTILDKLEEVLKQHVEVSQPREPCSIVITGIGGQGRSELCLKIAHNLRDKFWGVFWVDVSSEEQAKSDFISVADLIGRSATSIEQVKRFLSNEKRPWLLILDNADDVEWDYDCYIPSGTNTRAIITSRNVECASLASRDHHFALDGLGVEDAEELLYRATKLPSHLKKQHQSDVSGICKVLGHHALAINQAGAFIAKGLCRIAEYAGLFEKQRSRLLKYHPTQARSRYGNVYSTFEVAAKVLESTETTEAEDALLLLSLLPVYSWTDLPLDLFKAARQSQLGRGDGDKWQVVDDESINVHIDALRLPAAHTVHMFHDDADADNLDGLRLQLAVNLLESFALIASTPVNERPCISMHPLVHAWAQTRLPASELLHRWKNGATIVALAARAELWGGDLSLLQPHVLRLADRAVLSRAPPDQVDDVITVFAHLVNLLDILRNDRLCVELLEAMFDKLDISITDPTSAWWPLYRLYALSIRRNGLYRFSADVLAALIRKLSTRSDMVSHSAMLSLRLEYCRSLSWDGNYKDAVQQLKQLYNLCRSRDGEDSADLLSVEHELGSAFRRCGHPLLAIPMLKHALVNRRRALGATNVTTIATQFELALAHLKASQYRDAVPHLEEIVALQKQTLREDHPHRIGSQYRLADAYVRTQQYDSAIKLFEDILHVDDTMDDNTGYQVRHSLANAHAAAGQMLAAIAALEHIVRESSGKQAVTPTFWNQLGRLYMEISQPEKTIKILSPFAREHSLASDTPTEAQLAARCTLAYAYISTGRVKDALEIAAEVVEKDFAADYERSSWQYLHALCLHLDGRSREATSTLRPLVEIPQGDVTASRAVHYSAQMLLKQMQQIEAGNAEQQANMKTAASQDLDDQDQ</sequence>
<dbReference type="AlphaFoldDB" id="A0A8K0PK34"/>
<dbReference type="EMBL" id="JAESVG020000001">
    <property type="protein sequence ID" value="KAG8631112.1"/>
    <property type="molecule type" value="Genomic_DNA"/>
</dbReference>
<dbReference type="PANTHER" id="PTHR46082:SF6">
    <property type="entry name" value="AAA+ ATPASE DOMAIN-CONTAINING PROTEIN-RELATED"/>
    <property type="match status" value="1"/>
</dbReference>
<dbReference type="Proteomes" id="UP000809789">
    <property type="component" value="Unassembled WGS sequence"/>
</dbReference>
<dbReference type="Pfam" id="PF00931">
    <property type="entry name" value="NB-ARC"/>
    <property type="match status" value="1"/>
</dbReference>
<keyword evidence="5" id="KW-1185">Reference proteome</keyword>
<reference evidence="4" key="1">
    <citation type="submission" date="2021-07" db="EMBL/GenBank/DDBJ databases">
        <title>Elsinoe batatas strain:CRI-CJ2 Genome sequencing and assembly.</title>
        <authorList>
            <person name="Huang L."/>
        </authorList>
    </citation>
    <scope>NUCLEOTIDE SEQUENCE</scope>
    <source>
        <strain evidence="4">CRI-CJ2</strain>
    </source>
</reference>
<dbReference type="OrthoDB" id="20872at2759"/>
<proteinExistence type="predicted"/>
<dbReference type="SMART" id="SM00028">
    <property type="entry name" value="TPR"/>
    <property type="match status" value="3"/>
</dbReference>
<dbReference type="GO" id="GO:0003824">
    <property type="term" value="F:catalytic activity"/>
    <property type="evidence" value="ECO:0007669"/>
    <property type="project" value="InterPro"/>
</dbReference>
<dbReference type="InterPro" id="IPR002182">
    <property type="entry name" value="NB-ARC"/>
</dbReference>
<dbReference type="PANTHER" id="PTHR46082">
    <property type="entry name" value="ATP/GTP-BINDING PROTEIN-RELATED"/>
    <property type="match status" value="1"/>
</dbReference>
<keyword evidence="1" id="KW-0802">TPR repeat</keyword>
<feature type="compositionally biased region" description="Polar residues" evidence="2">
    <location>
        <begin position="1207"/>
        <end position="1219"/>
    </location>
</feature>
<evidence type="ECO:0000259" key="3">
    <source>
        <dbReference type="Pfam" id="PF00931"/>
    </source>
</evidence>
<organism evidence="4 5">
    <name type="scientific">Elsinoe batatas</name>
    <dbReference type="NCBI Taxonomy" id="2601811"/>
    <lineage>
        <taxon>Eukaryota</taxon>
        <taxon>Fungi</taxon>
        <taxon>Dikarya</taxon>
        <taxon>Ascomycota</taxon>
        <taxon>Pezizomycotina</taxon>
        <taxon>Dothideomycetes</taxon>
        <taxon>Dothideomycetidae</taxon>
        <taxon>Myriangiales</taxon>
        <taxon>Elsinoaceae</taxon>
        <taxon>Elsinoe</taxon>
    </lineage>
</organism>
<dbReference type="Gene3D" id="1.25.40.10">
    <property type="entry name" value="Tetratricopeptide repeat domain"/>
    <property type="match status" value="2"/>
</dbReference>
<feature type="region of interest" description="Disordered" evidence="2">
    <location>
        <begin position="1207"/>
        <end position="1227"/>
    </location>
</feature>
<dbReference type="InterPro" id="IPR035994">
    <property type="entry name" value="Nucleoside_phosphorylase_sf"/>
</dbReference>
<dbReference type="Gene3D" id="3.40.50.1580">
    <property type="entry name" value="Nucleoside phosphorylase domain"/>
    <property type="match status" value="1"/>
</dbReference>
<gene>
    <name evidence="4" type="ORF">KVT40_000252</name>
</gene>
<feature type="repeat" description="TPR" evidence="1">
    <location>
        <begin position="992"/>
        <end position="1025"/>
    </location>
</feature>
<dbReference type="Gene3D" id="3.40.50.300">
    <property type="entry name" value="P-loop containing nucleotide triphosphate hydrolases"/>
    <property type="match status" value="1"/>
</dbReference>